<comment type="catalytic activity">
    <reaction evidence="6">
        <text>alpha-D-glucosamine 1-phosphate + acetyl-CoA = N-acetyl-alpha-D-glucosamine 1-phosphate + CoA + H(+)</text>
        <dbReference type="Rhea" id="RHEA:13725"/>
        <dbReference type="ChEBI" id="CHEBI:15378"/>
        <dbReference type="ChEBI" id="CHEBI:57287"/>
        <dbReference type="ChEBI" id="CHEBI:57288"/>
        <dbReference type="ChEBI" id="CHEBI:57776"/>
        <dbReference type="ChEBI" id="CHEBI:58516"/>
        <dbReference type="EC" id="2.3.1.157"/>
    </reaction>
</comment>
<reference evidence="10 11" key="1">
    <citation type="journal article" date="2015" name="Nature">
        <title>rRNA introns, odd ribosomes, and small enigmatic genomes across a large radiation of phyla.</title>
        <authorList>
            <person name="Brown C.T."/>
            <person name="Hug L.A."/>
            <person name="Thomas B.C."/>
            <person name="Sharon I."/>
            <person name="Castelle C.J."/>
            <person name="Singh A."/>
            <person name="Wilkins M.J."/>
            <person name="Williams K.H."/>
            <person name="Banfield J.F."/>
        </authorList>
    </citation>
    <scope>NUCLEOTIDE SEQUENCE [LARGE SCALE GENOMIC DNA]</scope>
</reference>
<dbReference type="PANTHER" id="PTHR43584:SF3">
    <property type="entry name" value="BIFUNCTIONAL PROTEIN GLMU"/>
    <property type="match status" value="1"/>
</dbReference>
<dbReference type="InterPro" id="IPR029044">
    <property type="entry name" value="Nucleotide-diphossugar_trans"/>
</dbReference>
<comment type="function">
    <text evidence="8">Catalyzes the last two sequential reactions in the de novo biosynthetic pathway for UDP-N-acetylglucosamine (UDP-GlcNAc). The C-terminal domain catalyzes the transfer of acetyl group from acetyl coenzyme A to glucosamine-1-phosphate (GlcN-1-P) to produce N-acetylglucosamine-1-phosphate (GlcNAc-1-P), which is converted into UDP-GlcNAc by the transfer of uridine 5-monophosphate (from uridine 5-triphosphate), a reaction catalyzed by the N-terminal domain.</text>
</comment>
<dbReference type="CDD" id="cd02540">
    <property type="entry name" value="GT2_GlmU_N_bac"/>
    <property type="match status" value="1"/>
</dbReference>
<evidence type="ECO:0000256" key="5">
    <source>
        <dbReference type="ARBA" id="ARBA00023315"/>
    </source>
</evidence>
<evidence type="ECO:0000256" key="8">
    <source>
        <dbReference type="ARBA" id="ARBA00049628"/>
    </source>
</evidence>
<proteinExistence type="inferred from homology"/>
<comment type="caution">
    <text evidence="10">The sequence shown here is derived from an EMBL/GenBank/DDBJ whole genome shotgun (WGS) entry which is preliminary data.</text>
</comment>
<dbReference type="InterPro" id="IPR050065">
    <property type="entry name" value="GlmU-like"/>
</dbReference>
<dbReference type="Proteomes" id="UP000033870">
    <property type="component" value="Unassembled WGS sequence"/>
</dbReference>
<dbReference type="STRING" id="1619044.UY92_C0005G0038"/>
<keyword evidence="5" id="KW-0012">Acyltransferase</keyword>
<dbReference type="PATRIC" id="fig|1619044.3.peg.415"/>
<protein>
    <submittedName>
        <fullName evidence="10">Bifunctional protein GlmU</fullName>
    </submittedName>
</protein>
<dbReference type="GO" id="GO:0003977">
    <property type="term" value="F:UDP-N-acetylglucosamine diphosphorylase activity"/>
    <property type="evidence" value="ECO:0007669"/>
    <property type="project" value="UniProtKB-EC"/>
</dbReference>
<evidence type="ECO:0000256" key="2">
    <source>
        <dbReference type="ARBA" id="ARBA00007947"/>
    </source>
</evidence>
<feature type="domain" description="MobA-like NTP transferase" evidence="9">
    <location>
        <begin position="9"/>
        <end position="134"/>
    </location>
</feature>
<evidence type="ECO:0000313" key="10">
    <source>
        <dbReference type="EMBL" id="KKW42616.1"/>
    </source>
</evidence>
<evidence type="ECO:0000256" key="3">
    <source>
        <dbReference type="ARBA" id="ARBA00022679"/>
    </source>
</evidence>
<evidence type="ECO:0000256" key="7">
    <source>
        <dbReference type="ARBA" id="ARBA00048493"/>
    </source>
</evidence>
<name>A0A0G1YHC1_9BACT</name>
<dbReference type="Gene3D" id="3.90.550.10">
    <property type="entry name" value="Spore Coat Polysaccharide Biosynthesis Protein SpsA, Chain A"/>
    <property type="match status" value="1"/>
</dbReference>
<comment type="catalytic activity">
    <reaction evidence="7">
        <text>N-acetyl-alpha-D-glucosamine 1-phosphate + UTP + H(+) = UDP-N-acetyl-alpha-D-glucosamine + diphosphate</text>
        <dbReference type="Rhea" id="RHEA:13509"/>
        <dbReference type="ChEBI" id="CHEBI:15378"/>
        <dbReference type="ChEBI" id="CHEBI:33019"/>
        <dbReference type="ChEBI" id="CHEBI:46398"/>
        <dbReference type="ChEBI" id="CHEBI:57705"/>
        <dbReference type="ChEBI" id="CHEBI:57776"/>
        <dbReference type="EC" id="2.7.7.23"/>
    </reaction>
</comment>
<evidence type="ECO:0000256" key="1">
    <source>
        <dbReference type="ARBA" id="ARBA00007707"/>
    </source>
</evidence>
<comment type="similarity">
    <text evidence="2">In the N-terminal section; belongs to the N-acetylglucosamine-1-phosphate uridyltransferase family.</text>
</comment>
<evidence type="ECO:0000259" key="9">
    <source>
        <dbReference type="Pfam" id="PF12804"/>
    </source>
</evidence>
<dbReference type="AlphaFoldDB" id="A0A0G1YHC1"/>
<keyword evidence="4" id="KW-0548">Nucleotidyltransferase</keyword>
<evidence type="ECO:0000313" key="11">
    <source>
        <dbReference type="Proteomes" id="UP000033870"/>
    </source>
</evidence>
<dbReference type="InterPro" id="IPR025877">
    <property type="entry name" value="MobA-like_NTP_Trfase"/>
</dbReference>
<sequence length="252" mass="28104">MQPISRVAAVILAAGLGKRMNSHKLKVMHELLGQPLIEYVVSSVESARLDSTPVAVVCNDDLSVQEYLGSRARYAVQAERLGTGHAVLMAEPLLRGQFDHIVALYGDMPFVTANSIKQLIKKHLERGNTITLMTATVPDYLDWRSGLYEYGRIVRGVDGHINRIVEKKDATPAELSVREVNPGYYCFQSEWLWENLKTLRNDNAQHEYYLTALIHRVIEQGGKLSSIAIPPEEAIGINTQEQLVAARRLAGN</sequence>
<dbReference type="PANTHER" id="PTHR43584">
    <property type="entry name" value="NUCLEOTIDYL TRANSFERASE"/>
    <property type="match status" value="1"/>
</dbReference>
<dbReference type="GO" id="GO:0019134">
    <property type="term" value="F:glucosamine-1-phosphate N-acetyltransferase activity"/>
    <property type="evidence" value="ECO:0007669"/>
    <property type="project" value="UniProtKB-EC"/>
</dbReference>
<keyword evidence="3" id="KW-0808">Transferase</keyword>
<evidence type="ECO:0000256" key="4">
    <source>
        <dbReference type="ARBA" id="ARBA00022695"/>
    </source>
</evidence>
<dbReference type="Pfam" id="PF12804">
    <property type="entry name" value="NTP_transf_3"/>
    <property type="match status" value="1"/>
</dbReference>
<dbReference type="EMBL" id="LCRX01000005">
    <property type="protein sequence ID" value="KKW42616.1"/>
    <property type="molecule type" value="Genomic_DNA"/>
</dbReference>
<organism evidence="10 11">
    <name type="scientific">Candidatus Magasanikbacteria bacterium GW2011_GWA2_56_11</name>
    <dbReference type="NCBI Taxonomy" id="1619044"/>
    <lineage>
        <taxon>Bacteria</taxon>
        <taxon>Candidatus Magasanikiibacteriota</taxon>
    </lineage>
</organism>
<comment type="similarity">
    <text evidence="1">In the C-terminal section; belongs to the transferase hexapeptide repeat family.</text>
</comment>
<gene>
    <name evidence="10" type="ORF">UY92_C0005G0038</name>
</gene>
<accession>A0A0G1YHC1</accession>
<evidence type="ECO:0000256" key="6">
    <source>
        <dbReference type="ARBA" id="ARBA00048247"/>
    </source>
</evidence>
<dbReference type="SUPFAM" id="SSF53448">
    <property type="entry name" value="Nucleotide-diphospho-sugar transferases"/>
    <property type="match status" value="1"/>
</dbReference>